<dbReference type="Pfam" id="PF10294">
    <property type="entry name" value="Methyltransf_16"/>
    <property type="match status" value="1"/>
</dbReference>
<dbReference type="InterPro" id="IPR029063">
    <property type="entry name" value="SAM-dependent_MTases_sf"/>
</dbReference>
<evidence type="ECO:0000313" key="1">
    <source>
        <dbReference type="Proteomes" id="UP000694941"/>
    </source>
</evidence>
<proteinExistence type="predicted"/>
<gene>
    <name evidence="2" type="primary">LOC106467888</name>
</gene>
<dbReference type="SUPFAM" id="SSF53335">
    <property type="entry name" value="S-adenosyl-L-methionine-dependent methyltransferases"/>
    <property type="match status" value="1"/>
</dbReference>
<dbReference type="GeneID" id="106467888"/>
<sequence>MALLQRTFTREIEIESENITLKIHQCEVGDVGCVVWDSGLVLAKYLEYKHCFLKGHWKNKYVIELGAGTGLVGLTAACLGASVLLTDLPALLPLLELNLTENGDKLQGNTEARILKWGQDVSAFVKPDIILVADCIYYQQLSITRKNKNCPSSQSQLIEDDFLLEELQGRELHPDYTSPDIHVIRLRKK</sequence>
<dbReference type="PANTHER" id="PTHR14614:SF44">
    <property type="entry name" value="PROTEIN N-LYSINE METHYLTRANSFERASE METTL21D"/>
    <property type="match status" value="1"/>
</dbReference>
<reference evidence="2" key="1">
    <citation type="submission" date="2025-08" db="UniProtKB">
        <authorList>
            <consortium name="RefSeq"/>
        </authorList>
    </citation>
    <scope>IDENTIFICATION</scope>
    <source>
        <tissue evidence="2">Muscle</tissue>
    </source>
</reference>
<dbReference type="Gene3D" id="3.40.50.150">
    <property type="entry name" value="Vaccinia Virus protein VP39"/>
    <property type="match status" value="1"/>
</dbReference>
<evidence type="ECO:0000313" key="2">
    <source>
        <dbReference type="RefSeq" id="XP_022251808.1"/>
    </source>
</evidence>
<name>A0ABM1T7F2_LIMPO</name>
<keyword evidence="1" id="KW-1185">Reference proteome</keyword>
<dbReference type="Proteomes" id="UP000694941">
    <property type="component" value="Unplaced"/>
</dbReference>
<dbReference type="InterPro" id="IPR019410">
    <property type="entry name" value="Methyltransf_16"/>
</dbReference>
<protein>
    <submittedName>
        <fullName evidence="2">Protein-lysine methyltransferase METTL21D-like</fullName>
    </submittedName>
</protein>
<organism evidence="1 2">
    <name type="scientific">Limulus polyphemus</name>
    <name type="common">Atlantic horseshoe crab</name>
    <dbReference type="NCBI Taxonomy" id="6850"/>
    <lineage>
        <taxon>Eukaryota</taxon>
        <taxon>Metazoa</taxon>
        <taxon>Ecdysozoa</taxon>
        <taxon>Arthropoda</taxon>
        <taxon>Chelicerata</taxon>
        <taxon>Merostomata</taxon>
        <taxon>Xiphosura</taxon>
        <taxon>Limulidae</taxon>
        <taxon>Limulus</taxon>
    </lineage>
</organism>
<dbReference type="PANTHER" id="PTHR14614">
    <property type="entry name" value="HEPATOCELLULAR CARCINOMA-ASSOCIATED ANTIGEN"/>
    <property type="match status" value="1"/>
</dbReference>
<dbReference type="RefSeq" id="XP_022251808.1">
    <property type="nucleotide sequence ID" value="XM_022396100.1"/>
</dbReference>
<accession>A0ABM1T7F2</accession>